<dbReference type="EMBL" id="CABIKM010000048">
    <property type="protein sequence ID" value="VUZ86271.1"/>
    <property type="molecule type" value="Genomic_DNA"/>
</dbReference>
<evidence type="ECO:0000313" key="3">
    <source>
        <dbReference type="Proteomes" id="UP000334340"/>
    </source>
</evidence>
<dbReference type="Proteomes" id="UP000334340">
    <property type="component" value="Unassembled WGS sequence"/>
</dbReference>
<keyword evidence="3" id="KW-1185">Reference proteome</keyword>
<name>A0A564ZLR7_9BACT</name>
<dbReference type="AlphaFoldDB" id="A0A564ZLR7"/>
<accession>A0A564ZLR7</accession>
<organism evidence="2 3">
    <name type="scientific">Candidatus Methylomirabilis lanthanidiphila</name>
    <dbReference type="NCBI Taxonomy" id="2211376"/>
    <lineage>
        <taxon>Bacteria</taxon>
        <taxon>Candidatus Methylomirabilota</taxon>
        <taxon>Candidatus Methylomirabilia</taxon>
        <taxon>Candidatus Methylomirabilales</taxon>
        <taxon>Candidatus Methylomirabilaceae</taxon>
        <taxon>Candidatus Methylomirabilis</taxon>
    </lineage>
</organism>
<gene>
    <name evidence="2" type="ORF">MELA_02671</name>
</gene>
<keyword evidence="1" id="KW-1133">Transmembrane helix</keyword>
<evidence type="ECO:0000313" key="2">
    <source>
        <dbReference type="EMBL" id="VUZ86271.1"/>
    </source>
</evidence>
<feature type="transmembrane region" description="Helical" evidence="1">
    <location>
        <begin position="15"/>
        <end position="39"/>
    </location>
</feature>
<proteinExistence type="predicted"/>
<evidence type="ECO:0000256" key="1">
    <source>
        <dbReference type="SAM" id="Phobius"/>
    </source>
</evidence>
<sequence>MSPSAIRSRGDDGPYLHLLALLCHLSTSLAHVMFASMLANLPIRGTHAF</sequence>
<protein>
    <submittedName>
        <fullName evidence="2">Uncharacterized protein</fullName>
    </submittedName>
</protein>
<keyword evidence="1" id="KW-0812">Transmembrane</keyword>
<reference evidence="2 3" key="1">
    <citation type="submission" date="2019-07" db="EMBL/GenBank/DDBJ databases">
        <authorList>
            <person name="Cremers G."/>
        </authorList>
    </citation>
    <scope>NUCLEOTIDE SEQUENCE [LARGE SCALE GENOMIC DNA]</scope>
</reference>
<keyword evidence="1" id="KW-0472">Membrane</keyword>